<sequence length="550" mass="62119">MTALSNLKNSLLVLTIIWLVLLLSGCYNIDGNKVRQDVLVYCSEGSPVTFNPQLSISGTTFDASSRTLYNRLIEFKPGTTDLIPALATDWEVSADGKEYIFHLRKNVQFHTTDNFTPTRNFNADDVIFTFKRQWDSNHPYHTVSKLNFDFFKTLGLKQLIAQIEKVGPYQVKFKLNRAESPFLATLAMDFASILSAEYASQLQSANHPEFIDTKPVGTGPFKLVRYQPDAFIRYIAHANYWEGEQPLKHLVFAITPNPSLRFARLIAGECDVMANPLPIHVSVANQQHDLRVLSQPGLNVAFLALNTQKPPFDNRLVRQALNYAVNKQAIVKAVYQNTATPARTAIPPTLWAYDDTIIEHEYNLQNARNLLKDAGYENGFKMNIWTMSAQRAYNPNAKKMAELIQQDLKKINIDVEITTFEYGTFLAKTIKGEHQAALMGWNSDNGDPDNFFTPLLSCFGAISGTNGSFWCDQEFSDIVQIARSKRRTKTRKNLYEEAQKIFIAESPWVPIAHATQHVIISPRVKNFKIIPSGGVYFNRVFLNTAKSGAE</sequence>
<organism evidence="1 2">
    <name type="scientific">Aliikangiella maris</name>
    <dbReference type="NCBI Taxonomy" id="3162458"/>
    <lineage>
        <taxon>Bacteria</taxon>
        <taxon>Pseudomonadati</taxon>
        <taxon>Pseudomonadota</taxon>
        <taxon>Gammaproteobacteria</taxon>
        <taxon>Oceanospirillales</taxon>
        <taxon>Pleioneaceae</taxon>
        <taxon>Aliikangiella</taxon>
    </lineage>
</organism>
<dbReference type="InterPro" id="IPR000914">
    <property type="entry name" value="SBP_5_dom"/>
</dbReference>
<accession>A0ABV2BS39</accession>
<dbReference type="Gene3D" id="3.40.190.10">
    <property type="entry name" value="Periplasmic binding protein-like II"/>
    <property type="match status" value="1"/>
</dbReference>
<proteinExistence type="predicted"/>
<comment type="caution">
    <text evidence="1">The sequence shown here is derived from an EMBL/GenBank/DDBJ whole genome shotgun (WGS) entry which is preliminary data.</text>
</comment>
<dbReference type="PANTHER" id="PTHR30290">
    <property type="entry name" value="PERIPLASMIC BINDING COMPONENT OF ABC TRANSPORTER"/>
    <property type="match status" value="1"/>
</dbReference>
<dbReference type="Proteomes" id="UP001548189">
    <property type="component" value="Unassembled WGS sequence"/>
</dbReference>
<name>A0ABV2BS39_9GAMM</name>
<protein>
    <submittedName>
        <fullName evidence="1">ABC transporter substrate-binding protein</fullName>
    </submittedName>
</protein>
<dbReference type="InterPro" id="IPR039424">
    <property type="entry name" value="SBP_5"/>
</dbReference>
<dbReference type="SUPFAM" id="SSF53850">
    <property type="entry name" value="Periplasmic binding protein-like II"/>
    <property type="match status" value="1"/>
</dbReference>
<dbReference type="PANTHER" id="PTHR30290:SF38">
    <property type="entry name" value="D,D-DIPEPTIDE-BINDING PERIPLASMIC PROTEIN DDPA-RELATED"/>
    <property type="match status" value="1"/>
</dbReference>
<dbReference type="EMBL" id="JBEVCJ010000005">
    <property type="protein sequence ID" value="MET1254696.1"/>
    <property type="molecule type" value="Genomic_DNA"/>
</dbReference>
<reference evidence="1 2" key="1">
    <citation type="submission" date="2024-06" db="EMBL/GenBank/DDBJ databases">
        <authorList>
            <person name="Li F."/>
        </authorList>
    </citation>
    <scope>NUCLEOTIDE SEQUENCE [LARGE SCALE GENOMIC DNA]</scope>
    <source>
        <strain evidence="1 2">GXAS 311</strain>
    </source>
</reference>
<evidence type="ECO:0000313" key="2">
    <source>
        <dbReference type="Proteomes" id="UP001548189"/>
    </source>
</evidence>
<dbReference type="Gene3D" id="3.10.105.10">
    <property type="entry name" value="Dipeptide-binding Protein, Domain 3"/>
    <property type="match status" value="1"/>
</dbReference>
<dbReference type="CDD" id="cd08493">
    <property type="entry name" value="PBP2_DppA_like"/>
    <property type="match status" value="1"/>
</dbReference>
<dbReference type="InterPro" id="IPR030678">
    <property type="entry name" value="Peptide/Ni-bd"/>
</dbReference>
<evidence type="ECO:0000313" key="1">
    <source>
        <dbReference type="EMBL" id="MET1254696.1"/>
    </source>
</evidence>
<dbReference type="PIRSF" id="PIRSF002741">
    <property type="entry name" value="MppA"/>
    <property type="match status" value="1"/>
</dbReference>
<gene>
    <name evidence="1" type="ORF">ABVT43_06115</name>
</gene>
<keyword evidence="2" id="KW-1185">Reference proteome</keyword>
<dbReference type="Gene3D" id="3.90.76.10">
    <property type="entry name" value="Dipeptide-binding Protein, Domain 1"/>
    <property type="match status" value="1"/>
</dbReference>
<dbReference type="Pfam" id="PF00496">
    <property type="entry name" value="SBP_bac_5"/>
    <property type="match status" value="1"/>
</dbReference>